<dbReference type="InterPro" id="IPR006674">
    <property type="entry name" value="HD_domain"/>
</dbReference>
<dbReference type="PANTHER" id="PTHR45138">
    <property type="entry name" value="REGULATORY COMPONENTS OF SENSORY TRANSDUCTION SYSTEM"/>
    <property type="match status" value="1"/>
</dbReference>
<dbReference type="Pfam" id="PF13487">
    <property type="entry name" value="HD_5"/>
    <property type="match status" value="1"/>
</dbReference>
<name>A0A3B1DIM4_9ZZZZ</name>
<evidence type="ECO:0000259" key="5">
    <source>
        <dbReference type="PROSITE" id="PS51832"/>
    </source>
</evidence>
<dbReference type="Pfam" id="PF00990">
    <property type="entry name" value="GGDEF"/>
    <property type="match status" value="1"/>
</dbReference>
<evidence type="ECO:0000256" key="1">
    <source>
        <dbReference type="SAM" id="MobiDB-lite"/>
    </source>
</evidence>
<reference evidence="6" key="1">
    <citation type="submission" date="2018-06" db="EMBL/GenBank/DDBJ databases">
        <authorList>
            <person name="Zhirakovskaya E."/>
        </authorList>
    </citation>
    <scope>NUCLEOTIDE SEQUENCE</scope>
</reference>
<dbReference type="SUPFAM" id="SSF55785">
    <property type="entry name" value="PYP-like sensor domain (PAS domain)"/>
    <property type="match status" value="1"/>
</dbReference>
<dbReference type="GO" id="GO:0043709">
    <property type="term" value="P:cell adhesion involved in single-species biofilm formation"/>
    <property type="evidence" value="ECO:0007669"/>
    <property type="project" value="TreeGrafter"/>
</dbReference>
<dbReference type="CDD" id="cd00077">
    <property type="entry name" value="HDc"/>
    <property type="match status" value="1"/>
</dbReference>
<dbReference type="EMBL" id="UOGL01000019">
    <property type="protein sequence ID" value="VAX35924.1"/>
    <property type="molecule type" value="Genomic_DNA"/>
</dbReference>
<dbReference type="PROSITE" id="PS51831">
    <property type="entry name" value="HD"/>
    <property type="match status" value="1"/>
</dbReference>
<dbReference type="InterPro" id="IPR043128">
    <property type="entry name" value="Rev_trsase/Diguanyl_cyclase"/>
</dbReference>
<dbReference type="InterPro" id="IPR013656">
    <property type="entry name" value="PAS_4"/>
</dbReference>
<dbReference type="InterPro" id="IPR029787">
    <property type="entry name" value="Nucleotide_cyclase"/>
</dbReference>
<evidence type="ECO:0000313" key="6">
    <source>
        <dbReference type="EMBL" id="VAX35924.1"/>
    </source>
</evidence>
<dbReference type="InterPro" id="IPR037522">
    <property type="entry name" value="HD_GYP_dom"/>
</dbReference>
<gene>
    <name evidence="6" type="ORF">MNBD_PLANCTO02-3141</name>
</gene>
<dbReference type="GO" id="GO:1902201">
    <property type="term" value="P:negative regulation of bacterial-type flagellum-dependent cell motility"/>
    <property type="evidence" value="ECO:0007669"/>
    <property type="project" value="TreeGrafter"/>
</dbReference>
<feature type="non-terminal residue" evidence="6">
    <location>
        <position position="624"/>
    </location>
</feature>
<dbReference type="PROSITE" id="PS51832">
    <property type="entry name" value="HD_GYP"/>
    <property type="match status" value="1"/>
</dbReference>
<dbReference type="InterPro" id="IPR050469">
    <property type="entry name" value="Diguanylate_Cyclase"/>
</dbReference>
<accession>A0A3B1DIM4</accession>
<dbReference type="SUPFAM" id="SSF109604">
    <property type="entry name" value="HD-domain/PDEase-like"/>
    <property type="match status" value="1"/>
</dbReference>
<proteinExistence type="predicted"/>
<evidence type="ECO:0000259" key="2">
    <source>
        <dbReference type="PROSITE" id="PS50112"/>
    </source>
</evidence>
<dbReference type="NCBIfam" id="TIGR00254">
    <property type="entry name" value="GGDEF"/>
    <property type="match status" value="1"/>
</dbReference>
<dbReference type="Gene3D" id="3.30.70.270">
    <property type="match status" value="1"/>
</dbReference>
<dbReference type="Gene3D" id="3.30.450.20">
    <property type="entry name" value="PAS domain"/>
    <property type="match status" value="1"/>
</dbReference>
<dbReference type="SUPFAM" id="SSF55073">
    <property type="entry name" value="Nucleotide cyclase"/>
    <property type="match status" value="1"/>
</dbReference>
<evidence type="ECO:0000259" key="3">
    <source>
        <dbReference type="PROSITE" id="PS50887"/>
    </source>
</evidence>
<feature type="domain" description="GGDEF" evidence="3">
    <location>
        <begin position="443"/>
        <end position="575"/>
    </location>
</feature>
<dbReference type="PROSITE" id="PS50887">
    <property type="entry name" value="GGDEF"/>
    <property type="match status" value="1"/>
</dbReference>
<dbReference type="GO" id="GO:0052621">
    <property type="term" value="F:diguanylate cyclase activity"/>
    <property type="evidence" value="ECO:0007669"/>
    <property type="project" value="TreeGrafter"/>
</dbReference>
<dbReference type="CDD" id="cd01949">
    <property type="entry name" value="GGDEF"/>
    <property type="match status" value="1"/>
</dbReference>
<dbReference type="CDD" id="cd00130">
    <property type="entry name" value="PAS"/>
    <property type="match status" value="1"/>
</dbReference>
<dbReference type="GO" id="GO:0005886">
    <property type="term" value="C:plasma membrane"/>
    <property type="evidence" value="ECO:0007669"/>
    <property type="project" value="TreeGrafter"/>
</dbReference>
<dbReference type="FunFam" id="3.30.70.270:FF:000001">
    <property type="entry name" value="Diguanylate cyclase domain protein"/>
    <property type="match status" value="1"/>
</dbReference>
<organism evidence="6">
    <name type="scientific">hydrothermal vent metagenome</name>
    <dbReference type="NCBI Taxonomy" id="652676"/>
    <lineage>
        <taxon>unclassified sequences</taxon>
        <taxon>metagenomes</taxon>
        <taxon>ecological metagenomes</taxon>
    </lineage>
</organism>
<evidence type="ECO:0000259" key="4">
    <source>
        <dbReference type="PROSITE" id="PS51831"/>
    </source>
</evidence>
<dbReference type="AlphaFoldDB" id="A0A3B1DIM4"/>
<dbReference type="NCBIfam" id="TIGR00229">
    <property type="entry name" value="sensory_box"/>
    <property type="match status" value="1"/>
</dbReference>
<dbReference type="InterPro" id="IPR035965">
    <property type="entry name" value="PAS-like_dom_sf"/>
</dbReference>
<feature type="domain" description="PAS" evidence="2">
    <location>
        <begin position="282"/>
        <end position="351"/>
    </location>
</feature>
<protein>
    <submittedName>
        <fullName evidence="6">Diguanylate cyclase/phosphodiesterase (GGDEF &amp; EAL domains) with PAS/PAC sensor(S)</fullName>
    </submittedName>
</protein>
<dbReference type="SMART" id="SM00267">
    <property type="entry name" value="GGDEF"/>
    <property type="match status" value="1"/>
</dbReference>
<dbReference type="InterPro" id="IPR000160">
    <property type="entry name" value="GGDEF_dom"/>
</dbReference>
<dbReference type="Pfam" id="PF08448">
    <property type="entry name" value="PAS_4"/>
    <property type="match status" value="1"/>
</dbReference>
<dbReference type="Gene3D" id="1.10.3210.10">
    <property type="entry name" value="Hypothetical protein af1432"/>
    <property type="match status" value="1"/>
</dbReference>
<feature type="region of interest" description="Disordered" evidence="1">
    <location>
        <begin position="1"/>
        <end position="31"/>
    </location>
</feature>
<sequence>MWKSGQPTEEMVREHLRSQGEALSANNPGPAYHSGKSAKLLLELMTFTSSTEESRSAEDSLISKKMLKQLLVELRHRDELTYRHSERVALLATGIAKYLGWDGQQLQRLKLAALLHDIGKIGVPDTVLHKPGEFNLDESELVSLYYNVGQDILQACHADTLLLEIVSQSYDSLQESFTCTVAKSAVHQGARILAVADAYDSMSVHQAYRLAKSHTEIMEELTEKSGTQFDGNIVSTLQSWIQQEGFPYTPESQDSEQNKIDSFLPDTQSPRSVSHLFSYLYLLESMYDGFTIVDSDMKHVLWNRGAEKLFGRPVRTMIGQTWSPQKITLHDSQDRPLPENAYPINQVLENEEPLFSTVRIQHTSGEWIDVEVQTLPITDDQGKLHGIVEIFRNQNRPSSNSLEYKKLQKVATQDALTSVANRGELETNLARWMSDFSSQKKPSPFSVIFLDIDFFKSVNDNYGHNVGDEVLVSLARLMKKECYSGELVGRYGGEEFVILCPDTTLEQGVQRAERLRKAIAIAEVSTTRSEINVTSSFGVSEAEQGDSVESVIRRADKALYVSKETGRNKTTSLTNEQLLSGAAEQQASQSEVHNSFFRREQFFACLASDMVIYKIAGIVDDCEG</sequence>
<dbReference type="SMART" id="SM00471">
    <property type="entry name" value="HDc"/>
    <property type="match status" value="1"/>
</dbReference>
<feature type="domain" description="HD-GYP" evidence="5">
    <location>
        <begin position="59"/>
        <end position="253"/>
    </location>
</feature>
<dbReference type="InterPro" id="IPR000014">
    <property type="entry name" value="PAS"/>
</dbReference>
<dbReference type="InterPro" id="IPR003607">
    <property type="entry name" value="HD/PDEase_dom"/>
</dbReference>
<dbReference type="PANTHER" id="PTHR45138:SF9">
    <property type="entry name" value="DIGUANYLATE CYCLASE DGCM-RELATED"/>
    <property type="match status" value="1"/>
</dbReference>
<feature type="domain" description="HD" evidence="4">
    <location>
        <begin position="81"/>
        <end position="202"/>
    </location>
</feature>
<dbReference type="PROSITE" id="PS50112">
    <property type="entry name" value="PAS"/>
    <property type="match status" value="1"/>
</dbReference>